<evidence type="ECO:0000313" key="2">
    <source>
        <dbReference type="EMBL" id="GAB0208502.1"/>
    </source>
</evidence>
<protein>
    <recommendedName>
        <fullName evidence="1">Endonuclease/exonuclease/phosphatase domain-containing protein</fullName>
    </recommendedName>
</protein>
<keyword evidence="3" id="KW-1185">Reference proteome</keyword>
<comment type="caution">
    <text evidence="2">The sequence shown here is derived from an EMBL/GenBank/DDBJ whole genome shotgun (WGS) entry which is preliminary data.</text>
</comment>
<organism evidence="2 3">
    <name type="scientific">Grus japonensis</name>
    <name type="common">Japanese crane</name>
    <name type="synonym">Red-crowned crane</name>
    <dbReference type="NCBI Taxonomy" id="30415"/>
    <lineage>
        <taxon>Eukaryota</taxon>
        <taxon>Metazoa</taxon>
        <taxon>Chordata</taxon>
        <taxon>Craniata</taxon>
        <taxon>Vertebrata</taxon>
        <taxon>Euteleostomi</taxon>
        <taxon>Archelosauria</taxon>
        <taxon>Archosauria</taxon>
        <taxon>Dinosauria</taxon>
        <taxon>Saurischia</taxon>
        <taxon>Theropoda</taxon>
        <taxon>Coelurosauria</taxon>
        <taxon>Aves</taxon>
        <taxon>Neognathae</taxon>
        <taxon>Neoaves</taxon>
        <taxon>Gruiformes</taxon>
        <taxon>Gruidae</taxon>
        <taxon>Grus</taxon>
    </lineage>
</organism>
<dbReference type="Gene3D" id="3.60.10.10">
    <property type="entry name" value="Endonuclease/exonuclease/phosphatase"/>
    <property type="match status" value="1"/>
</dbReference>
<dbReference type="EMBL" id="BAAFJT010000264">
    <property type="protein sequence ID" value="GAB0208502.1"/>
    <property type="molecule type" value="Genomic_DNA"/>
</dbReference>
<gene>
    <name evidence="2" type="ORF">GRJ2_003315900</name>
</gene>
<proteinExistence type="predicted"/>
<name>A0ABC9YG07_GRUJA</name>
<evidence type="ECO:0000259" key="1">
    <source>
        <dbReference type="Pfam" id="PF14529"/>
    </source>
</evidence>
<dbReference type="PANTHER" id="PTHR33395:SF22">
    <property type="entry name" value="REVERSE TRANSCRIPTASE DOMAIN-CONTAINING PROTEIN"/>
    <property type="match status" value="1"/>
</dbReference>
<dbReference type="AlphaFoldDB" id="A0ABC9YG07"/>
<dbReference type="PANTHER" id="PTHR33395">
    <property type="entry name" value="TRANSCRIPTASE, PUTATIVE-RELATED-RELATED"/>
    <property type="match status" value="1"/>
</dbReference>
<sequence>MELHLGMEEEPTKSLWVRIKGSTGAGDIIVGVCYRPPDQGDRADEALYRQIGAASHSQALVLMGDFNHPDICWRGNTAEHKQSRKFLECVDDNFLLRVIEEPTRRGAMLDLVLTNKDGLVGDVKLKGSLGCSDHEMVELKILRAARRVHSKLPTLDFRRADFGPFRDLLGRLPRDKALEGRGAQDSWLVFKVFTGKCLSHTAQVTEGKGRDGENEEPPTVGEDQVREYLRNLKVHKSMGPDEMHPRVLRELADEVARPLSIIFEKSWQSSEVPTDWKRGNITPIFKKGKKEDPGNYRPVSLTSVPGKIMEQILLETMLRHMENKEVIGDSQHGFTKGKSCLTNLVAFYDGVTALVDKGRVTDLPGLVQSI</sequence>
<dbReference type="SUPFAM" id="SSF56219">
    <property type="entry name" value="DNase I-like"/>
    <property type="match status" value="1"/>
</dbReference>
<reference evidence="2 3" key="1">
    <citation type="submission" date="2024-06" db="EMBL/GenBank/DDBJ databases">
        <title>The draft genome of Grus japonensis, version 3.</title>
        <authorList>
            <person name="Nabeshima K."/>
            <person name="Suzuki S."/>
            <person name="Onuma M."/>
        </authorList>
    </citation>
    <scope>NUCLEOTIDE SEQUENCE [LARGE SCALE GENOMIC DNA]</scope>
    <source>
        <strain evidence="2 3">451A</strain>
    </source>
</reference>
<dbReference type="Pfam" id="PF14529">
    <property type="entry name" value="Exo_endo_phos_2"/>
    <property type="match status" value="1"/>
</dbReference>
<dbReference type="Proteomes" id="UP001623348">
    <property type="component" value="Unassembled WGS sequence"/>
</dbReference>
<dbReference type="InterPro" id="IPR005135">
    <property type="entry name" value="Endo/exonuclease/phosphatase"/>
</dbReference>
<accession>A0ABC9YG07</accession>
<evidence type="ECO:0000313" key="3">
    <source>
        <dbReference type="Proteomes" id="UP001623348"/>
    </source>
</evidence>
<dbReference type="InterPro" id="IPR036691">
    <property type="entry name" value="Endo/exonu/phosph_ase_sf"/>
</dbReference>
<feature type="domain" description="Endonuclease/exonuclease/phosphatase" evidence="1">
    <location>
        <begin position="30"/>
        <end position="137"/>
    </location>
</feature>